<dbReference type="AlphaFoldDB" id="A0ABD0LZM3"/>
<evidence type="ECO:0000313" key="2">
    <source>
        <dbReference type="EMBL" id="KAK7504929.1"/>
    </source>
</evidence>
<name>A0ABD0LZM3_9CAEN</name>
<proteinExistence type="predicted"/>
<protein>
    <submittedName>
        <fullName evidence="2">Uncharacterized protein</fullName>
    </submittedName>
</protein>
<accession>A0ABD0LZM3</accession>
<keyword evidence="3" id="KW-1185">Reference proteome</keyword>
<organism evidence="2 3">
    <name type="scientific">Batillaria attramentaria</name>
    <dbReference type="NCBI Taxonomy" id="370345"/>
    <lineage>
        <taxon>Eukaryota</taxon>
        <taxon>Metazoa</taxon>
        <taxon>Spiralia</taxon>
        <taxon>Lophotrochozoa</taxon>
        <taxon>Mollusca</taxon>
        <taxon>Gastropoda</taxon>
        <taxon>Caenogastropoda</taxon>
        <taxon>Sorbeoconcha</taxon>
        <taxon>Cerithioidea</taxon>
        <taxon>Batillariidae</taxon>
        <taxon>Batillaria</taxon>
    </lineage>
</organism>
<gene>
    <name evidence="2" type="ORF">BaRGS_00003957</name>
</gene>
<evidence type="ECO:0000256" key="1">
    <source>
        <dbReference type="SAM" id="MobiDB-lite"/>
    </source>
</evidence>
<feature type="region of interest" description="Disordered" evidence="1">
    <location>
        <begin position="19"/>
        <end position="44"/>
    </location>
</feature>
<dbReference type="Proteomes" id="UP001519460">
    <property type="component" value="Unassembled WGS sequence"/>
</dbReference>
<comment type="caution">
    <text evidence="2">The sequence shown here is derived from an EMBL/GenBank/DDBJ whole genome shotgun (WGS) entry which is preliminary data.</text>
</comment>
<dbReference type="EMBL" id="JACVVK020000013">
    <property type="protein sequence ID" value="KAK7504929.1"/>
    <property type="molecule type" value="Genomic_DNA"/>
</dbReference>
<sequence length="127" mass="13365">MHGPPIHLNVAHLSGQREGAARASWLQNEAGRETAPPGDKSPARATFMNFSPPPGVVRQVLRVATEARVVDKTNTVSPALFQVVNGSCGEETGEGGNGVIEILTRVGLPAMLNCFANAADEIPVQKL</sequence>
<reference evidence="2 3" key="1">
    <citation type="journal article" date="2023" name="Sci. Data">
        <title>Genome assembly of the Korean intertidal mud-creeper Batillaria attramentaria.</title>
        <authorList>
            <person name="Patra A.K."/>
            <person name="Ho P.T."/>
            <person name="Jun S."/>
            <person name="Lee S.J."/>
            <person name="Kim Y."/>
            <person name="Won Y.J."/>
        </authorList>
    </citation>
    <scope>NUCLEOTIDE SEQUENCE [LARGE SCALE GENOMIC DNA]</scope>
    <source>
        <strain evidence="2">Wonlab-2016</strain>
    </source>
</reference>
<evidence type="ECO:0000313" key="3">
    <source>
        <dbReference type="Proteomes" id="UP001519460"/>
    </source>
</evidence>